<evidence type="ECO:0000313" key="2">
    <source>
        <dbReference type="EMBL" id="PAL24841.1"/>
    </source>
</evidence>
<gene>
    <name evidence="2" type="ORF">B9K05_08650</name>
</gene>
<dbReference type="RefSeq" id="WP_095351519.1">
    <property type="nucleotide sequence ID" value="NZ_NDFO01000008.1"/>
</dbReference>
<organism evidence="2 3">
    <name type="scientific">Acetobacter syzygii</name>
    <dbReference type="NCBI Taxonomy" id="146476"/>
    <lineage>
        <taxon>Bacteria</taxon>
        <taxon>Pseudomonadati</taxon>
        <taxon>Pseudomonadota</taxon>
        <taxon>Alphaproteobacteria</taxon>
        <taxon>Acetobacterales</taxon>
        <taxon>Acetobacteraceae</taxon>
        <taxon>Acetobacter</taxon>
    </lineage>
</organism>
<accession>A0A270BJN8</accession>
<evidence type="ECO:0000259" key="1">
    <source>
        <dbReference type="Pfam" id="PF05368"/>
    </source>
</evidence>
<dbReference type="EMBL" id="NDFP01000008">
    <property type="protein sequence ID" value="PAL24841.1"/>
    <property type="molecule type" value="Genomic_DNA"/>
</dbReference>
<dbReference type="AlphaFoldDB" id="A0A270BJN8"/>
<dbReference type="InterPro" id="IPR051604">
    <property type="entry name" value="Ergot_Alk_Oxidoreductase"/>
</dbReference>
<proteinExistence type="predicted"/>
<feature type="domain" description="NmrA-like" evidence="1">
    <location>
        <begin position="3"/>
        <end position="265"/>
    </location>
</feature>
<dbReference type="Pfam" id="PF05368">
    <property type="entry name" value="NmrA"/>
    <property type="match status" value="1"/>
</dbReference>
<comment type="caution">
    <text evidence="2">The sequence shown here is derived from an EMBL/GenBank/DDBJ whole genome shotgun (WGS) entry which is preliminary data.</text>
</comment>
<protein>
    <submittedName>
        <fullName evidence="2">NmrA family transcriptional regulator</fullName>
    </submittedName>
</protein>
<dbReference type="Proteomes" id="UP000216033">
    <property type="component" value="Unassembled WGS sequence"/>
</dbReference>
<dbReference type="STRING" id="1231343.Absy_008_203"/>
<evidence type="ECO:0000313" key="3">
    <source>
        <dbReference type="Proteomes" id="UP000216033"/>
    </source>
</evidence>
<dbReference type="SUPFAM" id="SSF51735">
    <property type="entry name" value="NAD(P)-binding Rossmann-fold domains"/>
    <property type="match status" value="1"/>
</dbReference>
<dbReference type="InterPro" id="IPR036291">
    <property type="entry name" value="NAD(P)-bd_dom_sf"/>
</dbReference>
<reference evidence="2 3" key="1">
    <citation type="submission" date="2017-04" db="EMBL/GenBank/DDBJ databases">
        <title>Kefir bacterial isolates.</title>
        <authorList>
            <person name="Kim Y."/>
            <person name="Blasche S."/>
            <person name="Patil K.R."/>
        </authorList>
    </citation>
    <scope>NUCLEOTIDE SEQUENCE [LARGE SCALE GENOMIC DNA]</scope>
    <source>
        <strain evidence="2 3">KR-2</strain>
    </source>
</reference>
<dbReference type="PANTHER" id="PTHR43162">
    <property type="match status" value="1"/>
</dbReference>
<name>A0A270BJN8_9PROT</name>
<keyword evidence="3" id="KW-1185">Reference proteome</keyword>
<dbReference type="OrthoDB" id="7352262at2"/>
<dbReference type="PANTHER" id="PTHR43162:SF1">
    <property type="entry name" value="PRESTALK A DIFFERENTIATION PROTEIN A"/>
    <property type="match status" value="1"/>
</dbReference>
<dbReference type="InterPro" id="IPR008030">
    <property type="entry name" value="NmrA-like"/>
</dbReference>
<dbReference type="Gene3D" id="3.90.25.10">
    <property type="entry name" value="UDP-galactose 4-epimerase, domain 1"/>
    <property type="match status" value="1"/>
</dbReference>
<dbReference type="Gene3D" id="3.40.50.720">
    <property type="entry name" value="NAD(P)-binding Rossmann-like Domain"/>
    <property type="match status" value="1"/>
</dbReference>
<sequence>MDLVLGANGHVGSAVAQRLLAQGRAVTVALRTPAHAQAWEQRGARTAVVDVCNTQALTTVLAQVSRAFVLNPPAPPNVDTDKAERASARAIVAALRQVRLEKIVVQSTYGAQPGEHCADLGVLYALEQDVQNLPTPCCIVRAAYYMSNWLPQAAAARTNGVLQSLIPADLAVPMVAPQDVGHFAANLLCAPTTDTGLYAIEGPATYTPAQVGACFARLFNRPVRVEAIPRNTWKEHYLANGFSQQAATSYANMTAIFTKQHYDQPQQPHKGPTGLAAYLASALAERPLLGPPR</sequence>